<protein>
    <submittedName>
        <fullName evidence="1">Uncharacterized protein</fullName>
    </submittedName>
</protein>
<evidence type="ECO:0000313" key="1">
    <source>
        <dbReference type="EMBL" id="KKK65027.1"/>
    </source>
</evidence>
<dbReference type="AlphaFoldDB" id="A0A0F8X7D5"/>
<name>A0A0F8X7D5_9ZZZZ</name>
<dbReference type="EMBL" id="LAZR01060754">
    <property type="protein sequence ID" value="KKK65027.1"/>
    <property type="molecule type" value="Genomic_DNA"/>
</dbReference>
<comment type="caution">
    <text evidence="1">The sequence shown here is derived from an EMBL/GenBank/DDBJ whole genome shotgun (WGS) entry which is preliminary data.</text>
</comment>
<reference evidence="1" key="1">
    <citation type="journal article" date="2015" name="Nature">
        <title>Complex archaea that bridge the gap between prokaryotes and eukaryotes.</title>
        <authorList>
            <person name="Spang A."/>
            <person name="Saw J.H."/>
            <person name="Jorgensen S.L."/>
            <person name="Zaremba-Niedzwiedzka K."/>
            <person name="Martijn J."/>
            <person name="Lind A.E."/>
            <person name="van Eijk R."/>
            <person name="Schleper C."/>
            <person name="Guy L."/>
            <person name="Ettema T.J."/>
        </authorList>
    </citation>
    <scope>NUCLEOTIDE SEQUENCE</scope>
</reference>
<gene>
    <name evidence="1" type="ORF">LCGC14_2978250</name>
</gene>
<organism evidence="1">
    <name type="scientific">marine sediment metagenome</name>
    <dbReference type="NCBI Taxonomy" id="412755"/>
    <lineage>
        <taxon>unclassified sequences</taxon>
        <taxon>metagenomes</taxon>
        <taxon>ecological metagenomes</taxon>
    </lineage>
</organism>
<feature type="non-terminal residue" evidence="1">
    <location>
        <position position="1"/>
    </location>
</feature>
<sequence length="48" mass="5561">LYIGMDKDVLGFEKIKVPKITDIDPYMLKIQFKIKNGVNFVDICEVVE</sequence>
<accession>A0A0F8X7D5</accession>
<proteinExistence type="predicted"/>